<evidence type="ECO:0000256" key="3">
    <source>
        <dbReference type="PROSITE-ProRule" id="PRU00708"/>
    </source>
</evidence>
<dbReference type="OrthoDB" id="1372509at2759"/>
<dbReference type="GeneID" id="101785131"/>
<evidence type="ECO:0000313" key="6">
    <source>
        <dbReference type="Proteomes" id="UP000004995"/>
    </source>
</evidence>
<dbReference type="EnsemblPlants" id="KQK91942">
    <property type="protein sequence ID" value="KQK91942"/>
    <property type="gene ID" value="SETIT_038545mg"/>
</dbReference>
<dbReference type="PANTHER" id="PTHR47926">
    <property type="entry name" value="PENTATRICOPEPTIDE REPEAT-CONTAINING PROTEIN"/>
    <property type="match status" value="1"/>
</dbReference>
<dbReference type="eggNOG" id="KOG4197">
    <property type="taxonomic scope" value="Eukaryota"/>
</dbReference>
<feature type="repeat" description="PPR" evidence="3">
    <location>
        <begin position="111"/>
        <end position="141"/>
    </location>
</feature>
<dbReference type="InterPro" id="IPR011990">
    <property type="entry name" value="TPR-like_helical_dom_sf"/>
</dbReference>
<reference evidence="4" key="2">
    <citation type="submission" date="2015-07" db="EMBL/GenBank/DDBJ databases">
        <authorList>
            <person name="Noorani M."/>
        </authorList>
    </citation>
    <scope>NUCLEOTIDE SEQUENCE</scope>
    <source>
        <strain evidence="4">Yugu1</strain>
    </source>
</reference>
<dbReference type="FunFam" id="1.25.40.10:FF:000344">
    <property type="entry name" value="Pentatricopeptide repeat-containing protein"/>
    <property type="match status" value="1"/>
</dbReference>
<dbReference type="HOGENOM" id="CLU_002706_0_2_1"/>
<dbReference type="InterPro" id="IPR046960">
    <property type="entry name" value="PPR_At4g14850-like_plant"/>
</dbReference>
<evidence type="ECO:0000256" key="2">
    <source>
        <dbReference type="ARBA" id="ARBA00022946"/>
    </source>
</evidence>
<protein>
    <recommendedName>
        <fullName evidence="7">Pentacotripeptide-repeat region of PRORP domain-containing protein</fullName>
    </recommendedName>
</protein>
<evidence type="ECO:0000313" key="4">
    <source>
        <dbReference type="EMBL" id="RCV45886.1"/>
    </source>
</evidence>
<dbReference type="GO" id="GO:0003723">
    <property type="term" value="F:RNA binding"/>
    <property type="evidence" value="ECO:0007669"/>
    <property type="project" value="InterPro"/>
</dbReference>
<dbReference type="Pfam" id="PF01535">
    <property type="entry name" value="PPR"/>
    <property type="match status" value="3"/>
</dbReference>
<dbReference type="Proteomes" id="UP000004995">
    <property type="component" value="Unassembled WGS sequence"/>
</dbReference>
<dbReference type="PANTHER" id="PTHR47926:SF415">
    <property type="entry name" value="PENTATRICOPEPTIDE REPEAT-CONTAINING PROTEIN"/>
    <property type="match status" value="1"/>
</dbReference>
<gene>
    <name evidence="5" type="primary">LOC101785131</name>
    <name evidence="4" type="ORF">SETIT_9G489500v2</name>
</gene>
<feature type="repeat" description="PPR" evidence="3">
    <location>
        <begin position="216"/>
        <end position="250"/>
    </location>
</feature>
<dbReference type="GO" id="GO:0099402">
    <property type="term" value="P:plant organ development"/>
    <property type="evidence" value="ECO:0007669"/>
    <property type="project" value="UniProtKB-ARBA"/>
</dbReference>
<keyword evidence="6" id="KW-1185">Reference proteome</keyword>
<accession>K4AI38</accession>
<evidence type="ECO:0000256" key="1">
    <source>
        <dbReference type="ARBA" id="ARBA00022737"/>
    </source>
</evidence>
<dbReference type="EMBL" id="AGNK02006084">
    <property type="status" value="NOT_ANNOTATED_CDS"/>
    <property type="molecule type" value="Genomic_DNA"/>
</dbReference>
<dbReference type="Pfam" id="PF13812">
    <property type="entry name" value="PPR_3"/>
    <property type="match status" value="1"/>
</dbReference>
<keyword evidence="2" id="KW-0809">Transit peptide</keyword>
<dbReference type="FunFam" id="1.25.40.10:FF:000158">
    <property type="entry name" value="pentatricopeptide repeat-containing protein At2g33680"/>
    <property type="match status" value="1"/>
</dbReference>
<dbReference type="Gene3D" id="1.25.40.10">
    <property type="entry name" value="Tetratricopeptide repeat domain"/>
    <property type="match status" value="3"/>
</dbReference>
<dbReference type="NCBIfam" id="TIGR00756">
    <property type="entry name" value="PPR"/>
    <property type="match status" value="3"/>
</dbReference>
<dbReference type="RefSeq" id="XP_004987108.1">
    <property type="nucleotide sequence ID" value="XM_004987051.4"/>
</dbReference>
<keyword evidence="1" id="KW-0677">Repeat</keyword>
<evidence type="ECO:0008006" key="7">
    <source>
        <dbReference type="Google" id="ProtNLM"/>
    </source>
</evidence>
<dbReference type="Gramene" id="KQK91942">
    <property type="protein sequence ID" value="KQK91942"/>
    <property type="gene ID" value="SETIT_038545mg"/>
</dbReference>
<proteinExistence type="predicted"/>
<organism evidence="4">
    <name type="scientific">Setaria italica</name>
    <name type="common">Foxtail millet</name>
    <name type="synonym">Panicum italicum</name>
    <dbReference type="NCBI Taxonomy" id="4555"/>
    <lineage>
        <taxon>Eukaryota</taxon>
        <taxon>Viridiplantae</taxon>
        <taxon>Streptophyta</taxon>
        <taxon>Embryophyta</taxon>
        <taxon>Tracheophyta</taxon>
        <taxon>Spermatophyta</taxon>
        <taxon>Magnoliopsida</taxon>
        <taxon>Liliopsida</taxon>
        <taxon>Poales</taxon>
        <taxon>Poaceae</taxon>
        <taxon>PACMAD clade</taxon>
        <taxon>Panicoideae</taxon>
        <taxon>Panicodae</taxon>
        <taxon>Paniceae</taxon>
        <taxon>Cenchrinae</taxon>
        <taxon>Setaria</taxon>
    </lineage>
</organism>
<feature type="repeat" description="PPR" evidence="3">
    <location>
        <begin position="251"/>
        <end position="281"/>
    </location>
</feature>
<sequence length="401" mass="42532">MNDPLARGAGDVVSWTKRVSELARSGRSAEAVAAFSRMDAAPNALTLASVLPACAALRSLRAGRAIHGFWLRCGGVPGANLIVDNAVLDVYAKCGALGTARRLFDGMPERDVRSWTAMVWGLARSGTPRDAVGMFRAMLSDDGGGGAKPNEATVVSVLHAAASTGALACGEALHSYALKRGLAGEQVVGNALINAYAKCGDARMALRAFDELPEKDMVSWGTVTMAMAVNGRCRAALLLLSLMLRHGVRPDGAVFLALLSACCHAGLADRALEVLDAMRRVYGIAPRKQHYTCALDACGRAGRLDKFEEIVRQMPVEFDQQVLGVCYASASEWRARGVAGVGGEQLWGRFLEGEVDAGGGMYALVSKSLADAGRWEDACAVRERMAARSIEKDVACTWIEV</sequence>
<reference evidence="5" key="3">
    <citation type="submission" date="2018-08" db="UniProtKB">
        <authorList>
            <consortium name="EnsemblPlants"/>
        </authorList>
    </citation>
    <scope>IDENTIFICATION</scope>
    <source>
        <strain evidence="5">Yugu1</strain>
    </source>
</reference>
<name>K4AI38_SETIT</name>
<dbReference type="PROSITE" id="PS51375">
    <property type="entry name" value="PPR"/>
    <property type="match status" value="3"/>
</dbReference>
<evidence type="ECO:0000313" key="5">
    <source>
        <dbReference type="EnsemblPlants" id="KQK91942"/>
    </source>
</evidence>
<dbReference type="EMBL" id="CM003536">
    <property type="protein sequence ID" value="RCV45886.1"/>
    <property type="molecule type" value="Genomic_DNA"/>
</dbReference>
<dbReference type="KEGG" id="sita:101785131"/>
<reference evidence="4 6" key="1">
    <citation type="journal article" date="2012" name="Nat. Biotechnol.">
        <title>Reference genome sequence of the model plant Setaria.</title>
        <authorList>
            <person name="Bennetzen J.L."/>
            <person name="Schmutz J."/>
            <person name="Wang H."/>
            <person name="Percifield R."/>
            <person name="Hawkins J."/>
            <person name="Pontaroli A.C."/>
            <person name="Estep M."/>
            <person name="Feng L."/>
            <person name="Vaughn J.N."/>
            <person name="Grimwood J."/>
            <person name="Jenkins J."/>
            <person name="Barry K."/>
            <person name="Lindquist E."/>
            <person name="Hellsten U."/>
            <person name="Deshpande S."/>
            <person name="Wang X."/>
            <person name="Wu X."/>
            <person name="Mitros T."/>
            <person name="Triplett J."/>
            <person name="Yang X."/>
            <person name="Ye C.Y."/>
            <person name="Mauro-Herrera M."/>
            <person name="Wang L."/>
            <person name="Li P."/>
            <person name="Sharma M."/>
            <person name="Sharma R."/>
            <person name="Ronald P.C."/>
            <person name="Panaud O."/>
            <person name="Kellogg E.A."/>
            <person name="Brutnell T.P."/>
            <person name="Doust A.N."/>
            <person name="Tuskan G.A."/>
            <person name="Rokhsar D."/>
            <person name="Devos K.M."/>
        </authorList>
    </citation>
    <scope>NUCLEOTIDE SEQUENCE [LARGE SCALE GENOMIC DNA]</scope>
    <source>
        <strain evidence="6">cv. Yugu1</strain>
        <strain evidence="4">Yugu1</strain>
    </source>
</reference>
<dbReference type="GO" id="GO:0009451">
    <property type="term" value="P:RNA modification"/>
    <property type="evidence" value="ECO:0000318"/>
    <property type="project" value="GO_Central"/>
</dbReference>
<dbReference type="OMA" id="QMPAEYD"/>
<dbReference type="AlphaFoldDB" id="K4AI38"/>
<dbReference type="InterPro" id="IPR002885">
    <property type="entry name" value="PPR_rpt"/>
</dbReference>